<feature type="domain" description="Survival protein SurE-like phosphatase/nucleotidase" evidence="5">
    <location>
        <begin position="19"/>
        <end position="224"/>
    </location>
</feature>
<dbReference type="Proteomes" id="UP000319257">
    <property type="component" value="Unassembled WGS sequence"/>
</dbReference>
<dbReference type="SUPFAM" id="SSF64167">
    <property type="entry name" value="SurE-like"/>
    <property type="match status" value="1"/>
</dbReference>
<dbReference type="InterPro" id="IPR030048">
    <property type="entry name" value="SurE"/>
</dbReference>
<evidence type="ECO:0000313" key="7">
    <source>
        <dbReference type="Proteomes" id="UP000319257"/>
    </source>
</evidence>
<dbReference type="OrthoDB" id="4018688at2759"/>
<gene>
    <name evidence="6" type="ORF">E0L32_007635</name>
</gene>
<feature type="signal peptide" evidence="4">
    <location>
        <begin position="1"/>
        <end position="16"/>
    </location>
</feature>
<dbReference type="InterPro" id="IPR036523">
    <property type="entry name" value="SurE-like_sf"/>
</dbReference>
<evidence type="ECO:0000313" key="6">
    <source>
        <dbReference type="EMBL" id="TPX11656.1"/>
    </source>
</evidence>
<evidence type="ECO:0000256" key="4">
    <source>
        <dbReference type="SAM" id="SignalP"/>
    </source>
</evidence>
<dbReference type="STRING" id="1093900.A0A507AY21"/>
<keyword evidence="7" id="KW-1185">Reference proteome</keyword>
<dbReference type="InterPro" id="IPR002828">
    <property type="entry name" value="SurE-like_Pase/nucleotidase"/>
</dbReference>
<organism evidence="6 7">
    <name type="scientific">Thyridium curvatum</name>
    <dbReference type="NCBI Taxonomy" id="1093900"/>
    <lineage>
        <taxon>Eukaryota</taxon>
        <taxon>Fungi</taxon>
        <taxon>Dikarya</taxon>
        <taxon>Ascomycota</taxon>
        <taxon>Pezizomycotina</taxon>
        <taxon>Sordariomycetes</taxon>
        <taxon>Sordariomycetidae</taxon>
        <taxon>Thyridiales</taxon>
        <taxon>Thyridiaceae</taxon>
        <taxon>Thyridium</taxon>
    </lineage>
</organism>
<evidence type="ECO:0000256" key="2">
    <source>
        <dbReference type="ARBA" id="ARBA00022723"/>
    </source>
</evidence>
<dbReference type="EMBL" id="SKBQ01000047">
    <property type="protein sequence ID" value="TPX11656.1"/>
    <property type="molecule type" value="Genomic_DNA"/>
</dbReference>
<dbReference type="Pfam" id="PF01975">
    <property type="entry name" value="SurE"/>
    <property type="match status" value="1"/>
</dbReference>
<proteinExistence type="inferred from homology"/>
<keyword evidence="3" id="KW-0378">Hydrolase</keyword>
<name>A0A507AY21_9PEZI</name>
<dbReference type="PANTHER" id="PTHR30457">
    <property type="entry name" value="5'-NUCLEOTIDASE SURE"/>
    <property type="match status" value="1"/>
</dbReference>
<keyword evidence="2" id="KW-0479">Metal-binding</keyword>
<dbReference type="GO" id="GO:0008252">
    <property type="term" value="F:nucleotidase activity"/>
    <property type="evidence" value="ECO:0007669"/>
    <property type="project" value="InterPro"/>
</dbReference>
<dbReference type="Gene3D" id="3.40.1210.10">
    <property type="entry name" value="Survival protein SurE-like phosphatase/nucleotidase"/>
    <property type="match status" value="1"/>
</dbReference>
<reference evidence="6 7" key="1">
    <citation type="submission" date="2019-06" db="EMBL/GenBank/DDBJ databases">
        <title>Draft genome sequence of the filamentous fungus Phialemoniopsis curvata isolated from diesel fuel.</title>
        <authorList>
            <person name="Varaljay V.A."/>
            <person name="Lyon W.J."/>
            <person name="Crouch A.L."/>
            <person name="Drake C.E."/>
            <person name="Hollomon J.M."/>
            <person name="Nadeau L.J."/>
            <person name="Nunn H.S."/>
            <person name="Stevenson B.S."/>
            <person name="Bojanowski C.L."/>
            <person name="Crookes-Goodson W.J."/>
        </authorList>
    </citation>
    <scope>NUCLEOTIDE SEQUENCE [LARGE SCALE GENOMIC DNA]</scope>
    <source>
        <strain evidence="6 7">D216</strain>
    </source>
</reference>
<comment type="similarity">
    <text evidence="1">Belongs to the SurE nucleotidase family.</text>
</comment>
<dbReference type="PANTHER" id="PTHR30457:SF0">
    <property type="entry name" value="PHOSPHATASE, PUTATIVE (AFU_ORTHOLOGUE AFUA_4G01070)-RELATED"/>
    <property type="match status" value="1"/>
</dbReference>
<dbReference type="GO" id="GO:0046872">
    <property type="term" value="F:metal ion binding"/>
    <property type="evidence" value="ECO:0007669"/>
    <property type="project" value="UniProtKB-KW"/>
</dbReference>
<feature type="chain" id="PRO_5021218530" description="Survival protein SurE-like phosphatase/nucleotidase domain-containing protein" evidence="4">
    <location>
        <begin position="17"/>
        <end position="328"/>
    </location>
</feature>
<dbReference type="RefSeq" id="XP_030993367.1">
    <property type="nucleotide sequence ID" value="XM_031142401.1"/>
</dbReference>
<evidence type="ECO:0000259" key="5">
    <source>
        <dbReference type="Pfam" id="PF01975"/>
    </source>
</evidence>
<dbReference type="InParanoid" id="A0A507AY21"/>
<evidence type="ECO:0000256" key="1">
    <source>
        <dbReference type="ARBA" id="ARBA00011062"/>
    </source>
</evidence>
<comment type="caution">
    <text evidence="6">The sequence shown here is derived from an EMBL/GenBank/DDBJ whole genome shotgun (WGS) entry which is preliminary data.</text>
</comment>
<dbReference type="AlphaFoldDB" id="A0A507AY21"/>
<accession>A0A507AY21</accession>
<keyword evidence="4" id="KW-0732">Signal</keyword>
<dbReference type="GeneID" id="41975082"/>
<evidence type="ECO:0000256" key="3">
    <source>
        <dbReference type="ARBA" id="ARBA00022801"/>
    </source>
</evidence>
<sequence>MKAIFAAALFAQATGALNILMNNDDGFGVSNIRELYRLLVEAGHHVVMVAPATDQSGQGGRMSIDTSPTLSKATPYGIVPAGSPSLGRDPHDGNIWYYNGTPATCTMVALDYVLPRFFPNMSTPDLFVAGPNFGNNVGTFAFTGSGTIGSTYTAIQRNIPGIAFSAANPTSSYLEVNSTNHPATLAAVQAVKFVNKLAKNTPAGKPLLPLGYGINVNIPNLNSTCSSPRLVQTRFSGKSGMPKLAFNETSGLVGLAGSPSNYLGYVTEGANQCINGDCKLVGESVAVLECETAVTIFTVDYTAPVNDKTDGVVKAVFGGSTSCQPRKQ</sequence>
<protein>
    <recommendedName>
        <fullName evidence="5">Survival protein SurE-like phosphatase/nucleotidase domain-containing protein</fullName>
    </recommendedName>
</protein>